<dbReference type="Pfam" id="PF13439">
    <property type="entry name" value="Glyco_transf_4"/>
    <property type="match status" value="1"/>
</dbReference>
<evidence type="ECO:0000313" key="2">
    <source>
        <dbReference type="EMBL" id="TSC95919.1"/>
    </source>
</evidence>
<feature type="non-terminal residue" evidence="2">
    <location>
        <position position="1"/>
    </location>
</feature>
<evidence type="ECO:0000313" key="3">
    <source>
        <dbReference type="Proteomes" id="UP000318711"/>
    </source>
</evidence>
<dbReference type="Proteomes" id="UP000318711">
    <property type="component" value="Unassembled WGS sequence"/>
</dbReference>
<keyword evidence="2" id="KW-0808">Transferase</keyword>
<dbReference type="AlphaFoldDB" id="A0A554LTH0"/>
<comment type="caution">
    <text evidence="2">The sequence shown here is derived from an EMBL/GenBank/DDBJ whole genome shotgun (WGS) entry which is preliminary data.</text>
</comment>
<reference evidence="2 3" key="1">
    <citation type="submission" date="2017-07" db="EMBL/GenBank/DDBJ databases">
        <title>Mechanisms for carbon and nitrogen cycling indicate functional differentiation within the Candidate Phyla Radiation.</title>
        <authorList>
            <person name="Danczak R.E."/>
            <person name="Johnston M.D."/>
            <person name="Kenah C."/>
            <person name="Slattery M."/>
            <person name="Wrighton K.C."/>
            <person name="Wilkins M.J."/>
        </authorList>
    </citation>
    <scope>NUCLEOTIDE SEQUENCE [LARGE SCALE GENOMIC DNA]</scope>
    <source>
        <strain evidence="2">Licking1014_2</strain>
    </source>
</reference>
<evidence type="ECO:0000259" key="1">
    <source>
        <dbReference type="Pfam" id="PF13439"/>
    </source>
</evidence>
<dbReference type="GO" id="GO:0016757">
    <property type="term" value="F:glycosyltransferase activity"/>
    <property type="evidence" value="ECO:0007669"/>
    <property type="project" value="UniProtKB-KW"/>
</dbReference>
<organism evidence="2 3">
    <name type="scientific">Candidatus Berkelbacteria bacterium Licking1014_2</name>
    <dbReference type="NCBI Taxonomy" id="2017146"/>
    <lineage>
        <taxon>Bacteria</taxon>
        <taxon>Candidatus Berkelbacteria</taxon>
    </lineage>
</organism>
<feature type="domain" description="Glycosyltransferase subfamily 4-like N-terminal" evidence="1">
    <location>
        <begin position="1"/>
        <end position="69"/>
    </location>
</feature>
<gene>
    <name evidence="2" type="ORF">CEN88_414</name>
</gene>
<name>A0A554LTH0_9BACT</name>
<keyword evidence="2" id="KW-0328">Glycosyltransferase</keyword>
<accession>A0A554LTH0</accession>
<sequence>RIVITLHDLTLHRFGEAPLWRRLAYRLIIRSAVSKAAKIIAGSQAVKDDLIKNYCIDDEKIAVIYHGVSFNGVVKSAGQSENDCRRQRTSRQIFLGQGG</sequence>
<dbReference type="EMBL" id="VMGL01000052">
    <property type="protein sequence ID" value="TSC95919.1"/>
    <property type="molecule type" value="Genomic_DNA"/>
</dbReference>
<dbReference type="SUPFAM" id="SSF53756">
    <property type="entry name" value="UDP-Glycosyltransferase/glycogen phosphorylase"/>
    <property type="match status" value="1"/>
</dbReference>
<proteinExistence type="predicted"/>
<dbReference type="Gene3D" id="3.40.50.2000">
    <property type="entry name" value="Glycogen Phosphorylase B"/>
    <property type="match status" value="1"/>
</dbReference>
<protein>
    <submittedName>
        <fullName evidence="2">Mannosyltransferase B-like protein</fullName>
    </submittedName>
</protein>
<dbReference type="InterPro" id="IPR028098">
    <property type="entry name" value="Glyco_trans_4-like_N"/>
</dbReference>